<dbReference type="Proteomes" id="UP000007842">
    <property type="component" value="Chromosome"/>
</dbReference>
<evidence type="ECO:0000256" key="1">
    <source>
        <dbReference type="ARBA" id="ARBA00002536"/>
    </source>
</evidence>
<comment type="subcellular location">
    <subcellularLocation>
        <location evidence="2">Cell membrane</location>
        <topology evidence="2">Multi-pass membrane protein</topology>
    </subcellularLocation>
</comment>
<keyword evidence="5" id="KW-1003">Cell membrane</keyword>
<keyword evidence="6 13" id="KW-0812">Transmembrane</keyword>
<dbReference type="InterPro" id="IPR021050">
    <property type="entry name" value="Cyt_c_oxidase_su4_actinobac"/>
</dbReference>
<evidence type="ECO:0000313" key="14">
    <source>
        <dbReference type="EMBL" id="AEW92615.1"/>
    </source>
</evidence>
<comment type="similarity">
    <text evidence="3">Belongs to the cytochrome c oxidase bacterial subunit CtaF family.</text>
</comment>
<keyword evidence="7" id="KW-1278">Translocase</keyword>
<keyword evidence="9 13" id="KW-0472">Membrane</keyword>
<accession>F8K468</accession>
<protein>
    <recommendedName>
        <fullName evidence="4">cytochrome-c oxidase</fullName>
        <ecNumber evidence="4">7.1.1.9</ecNumber>
    </recommendedName>
    <alternativeName>
        <fullName evidence="11">Cytochrome aa3 subunit 4</fullName>
    </alternativeName>
    <alternativeName>
        <fullName evidence="10">Cytochrome c oxidase polypeptide IV</fullName>
    </alternativeName>
</protein>
<dbReference type="STRING" id="1003195.SCATT_02440"/>
<feature type="transmembrane region" description="Helical" evidence="13">
    <location>
        <begin position="33"/>
        <end position="52"/>
    </location>
</feature>
<dbReference type="KEGG" id="sct:SCAT_0230"/>
<dbReference type="RefSeq" id="WP_014141006.1">
    <property type="nucleotide sequence ID" value="NC_016111.1"/>
</dbReference>
<evidence type="ECO:0000256" key="12">
    <source>
        <dbReference type="ARBA" id="ARBA00047816"/>
    </source>
</evidence>
<dbReference type="EC" id="7.1.1.9" evidence="4"/>
<feature type="transmembrane region" description="Helical" evidence="13">
    <location>
        <begin position="103"/>
        <end position="125"/>
    </location>
</feature>
<dbReference type="GO" id="GO:0022900">
    <property type="term" value="P:electron transport chain"/>
    <property type="evidence" value="ECO:0007669"/>
    <property type="project" value="InterPro"/>
</dbReference>
<evidence type="ECO:0000256" key="8">
    <source>
        <dbReference type="ARBA" id="ARBA00022989"/>
    </source>
</evidence>
<evidence type="ECO:0000256" key="4">
    <source>
        <dbReference type="ARBA" id="ARBA00012949"/>
    </source>
</evidence>
<sequence>MKTETCLFAGVAAFFLVADVVYAVFSHEPAGIAALTVSFLMATLITFFLTVAHRRTGARPEDRRDARIAERAGPLGFFAPRSAFPVLAALGAAVLAVGLVFGLWLFLIGLGLLGGGVAGLVLQYAGRDD</sequence>
<dbReference type="PATRIC" id="fig|1003195.11.peg.1877"/>
<evidence type="ECO:0000256" key="2">
    <source>
        <dbReference type="ARBA" id="ARBA00004651"/>
    </source>
</evidence>
<feature type="transmembrane region" description="Helical" evidence="13">
    <location>
        <begin position="73"/>
        <end position="97"/>
    </location>
</feature>
<keyword evidence="15" id="KW-1185">Reference proteome</keyword>
<dbReference type="PIRSF" id="PIRSF017385">
    <property type="entry name" value="CtaF"/>
    <property type="match status" value="1"/>
</dbReference>
<dbReference type="eggNOG" id="ENOG5032TTI">
    <property type="taxonomic scope" value="Bacteria"/>
</dbReference>
<name>F8K468_STREN</name>
<dbReference type="AlphaFoldDB" id="F8K468"/>
<proteinExistence type="inferred from homology"/>
<gene>
    <name evidence="14" type="ordered locus">SCATT_02440</name>
</gene>
<comment type="catalytic activity">
    <reaction evidence="12">
        <text>4 Fe(II)-[cytochrome c] + O2 + 8 H(+)(in) = 4 Fe(III)-[cytochrome c] + 2 H2O + 4 H(+)(out)</text>
        <dbReference type="Rhea" id="RHEA:11436"/>
        <dbReference type="Rhea" id="RHEA-COMP:10350"/>
        <dbReference type="Rhea" id="RHEA-COMP:14399"/>
        <dbReference type="ChEBI" id="CHEBI:15377"/>
        <dbReference type="ChEBI" id="CHEBI:15378"/>
        <dbReference type="ChEBI" id="CHEBI:15379"/>
        <dbReference type="ChEBI" id="CHEBI:29033"/>
        <dbReference type="ChEBI" id="CHEBI:29034"/>
        <dbReference type="EC" id="7.1.1.9"/>
    </reaction>
</comment>
<evidence type="ECO:0000256" key="7">
    <source>
        <dbReference type="ARBA" id="ARBA00022967"/>
    </source>
</evidence>
<dbReference type="GO" id="GO:0005886">
    <property type="term" value="C:plasma membrane"/>
    <property type="evidence" value="ECO:0007669"/>
    <property type="project" value="UniProtKB-SubCell"/>
</dbReference>
<evidence type="ECO:0000256" key="9">
    <source>
        <dbReference type="ARBA" id="ARBA00023136"/>
    </source>
</evidence>
<accession>G8WMP5</accession>
<dbReference type="HOGENOM" id="CLU_145919_0_0_11"/>
<dbReference type="GO" id="GO:0004129">
    <property type="term" value="F:cytochrome-c oxidase activity"/>
    <property type="evidence" value="ECO:0007669"/>
    <property type="project" value="UniProtKB-EC"/>
</dbReference>
<reference evidence="15" key="1">
    <citation type="submission" date="2011-12" db="EMBL/GenBank/DDBJ databases">
        <title>Complete genome sequence of Streptomyces cattleya strain DSM 46488.</title>
        <authorList>
            <person name="Ou H.-Y."/>
            <person name="Li P."/>
            <person name="Zhao C."/>
            <person name="O'Hagan D."/>
            <person name="Deng Z."/>
        </authorList>
    </citation>
    <scope>NUCLEOTIDE SEQUENCE [LARGE SCALE GENOMIC DNA]</scope>
    <source>
        <strain evidence="15">ATCC 35852 / DSM 46488 / JCM 4925 / NBRC 14057 / NRRL 8057</strain>
    </source>
</reference>
<evidence type="ECO:0000256" key="13">
    <source>
        <dbReference type="SAM" id="Phobius"/>
    </source>
</evidence>
<dbReference type="EMBL" id="CP003219">
    <property type="protein sequence ID" value="AEW92615.1"/>
    <property type="molecule type" value="Genomic_DNA"/>
</dbReference>
<organism evidence="14 15">
    <name type="scientific">Streptantibioticus cattleyicolor (strain ATCC 35852 / DSM 46488 / JCM 4925 / NBRC 14057 / NRRL 8057)</name>
    <name type="common">Streptomyces cattleya</name>
    <dbReference type="NCBI Taxonomy" id="1003195"/>
    <lineage>
        <taxon>Bacteria</taxon>
        <taxon>Bacillati</taxon>
        <taxon>Actinomycetota</taxon>
        <taxon>Actinomycetes</taxon>
        <taxon>Kitasatosporales</taxon>
        <taxon>Streptomycetaceae</taxon>
        <taxon>Streptantibioticus</taxon>
    </lineage>
</organism>
<evidence type="ECO:0000256" key="10">
    <source>
        <dbReference type="ARBA" id="ARBA00031366"/>
    </source>
</evidence>
<evidence type="ECO:0000313" key="15">
    <source>
        <dbReference type="Proteomes" id="UP000007842"/>
    </source>
</evidence>
<comment type="function">
    <text evidence="1">Part of cytochrome c oxidase, its function is unknown.</text>
</comment>
<evidence type="ECO:0000256" key="6">
    <source>
        <dbReference type="ARBA" id="ARBA00022692"/>
    </source>
</evidence>
<dbReference type="Pfam" id="PF12270">
    <property type="entry name" value="Cyt_c_ox_IV"/>
    <property type="match status" value="1"/>
</dbReference>
<dbReference type="OrthoDB" id="5244617at2"/>
<evidence type="ECO:0000256" key="5">
    <source>
        <dbReference type="ARBA" id="ARBA00022475"/>
    </source>
</evidence>
<evidence type="ECO:0000256" key="11">
    <source>
        <dbReference type="ARBA" id="ARBA00031401"/>
    </source>
</evidence>
<dbReference type="KEGG" id="scy:SCATT_02440"/>
<evidence type="ECO:0000256" key="3">
    <source>
        <dbReference type="ARBA" id="ARBA00006870"/>
    </source>
</evidence>
<keyword evidence="8 13" id="KW-1133">Transmembrane helix</keyword>